<accession>A0A319ET94</accession>
<evidence type="ECO:0000256" key="1">
    <source>
        <dbReference type="SAM" id="Coils"/>
    </source>
</evidence>
<dbReference type="STRING" id="1448318.A0A319ET94"/>
<protein>
    <submittedName>
        <fullName evidence="3">Uncharacterized protein</fullName>
    </submittedName>
</protein>
<evidence type="ECO:0000313" key="3">
    <source>
        <dbReference type="EMBL" id="PYI11175.1"/>
    </source>
</evidence>
<feature type="region of interest" description="Disordered" evidence="2">
    <location>
        <begin position="1"/>
        <end position="25"/>
    </location>
</feature>
<sequence>MPPGRVRLSFSRSSSKDSRPRTTSPLRPFICPDALLAAIGRRVLVLSRLDVFPLGSSPLESVQCRNDLRMQGLWSRVAPAQSTCRCVSCLSTVSNGVASRTTSAASKRRLRLGNSVTALYTSIFAAAALADAQAKGQRRIEWEEKIAAVKEEVNELVDEEQRLVEALLSRRKQGFLRGALQTRHFGTATRPAHVRYQWPRRNVPFASFHSTTAFENERDSQIIHDLVAESENPLAEDANEDYGLSLENDDSPTWLTGDVVRQKVIRKLALKQLAIRLLLRPAIAHNYMGVQMSYGADFSIPQLKVPELLAELNALRRRMRHVKGSKTSNIDDLAKDLRVHSIRHMTDERNRLDRDIQRDTELYMRDQMPLQELLLRLANNLMQCTDPDRPEVLKKMILAFTKTRQNDLCDLILKTILPHKFPLSASLILTILTFFRKSKNLMGFDIFLEMLNGHGYPVDMNGLGLYQRQVVNGVEIIVPPVDSANPVIYATLIVSCLRFDQPDRADAYLLAARSAGHMDDFAILNSYLRFCAIRTDWEKGMQTLKRTLAFMVSSTEHRLFRLERLIVLMVHMCDTCEQYDMSEAIITSAMNSGFDWAAASKQLDIRSPHDPHHRRWKSAAEAAPKDMQDKRAWEKSYAFVNVMNEHLNAYEGKSPSKKWQDMIELYSQQVLTSMLAGSPGSSNAPNASQPVFEDGDRQKLLQEISKQVEITKQENESAAAAQDQEITSLKAEISQLKQMVFDLHQTRRNESIPPPPSQPTHQDLLRQKHERMPPTPELETPISPFRIRYMKS</sequence>
<evidence type="ECO:0000256" key="2">
    <source>
        <dbReference type="SAM" id="MobiDB-lite"/>
    </source>
</evidence>
<evidence type="ECO:0000313" key="4">
    <source>
        <dbReference type="Proteomes" id="UP000248423"/>
    </source>
</evidence>
<dbReference type="Proteomes" id="UP000248423">
    <property type="component" value="Unassembled WGS sequence"/>
</dbReference>
<dbReference type="EMBL" id="KZ826319">
    <property type="protein sequence ID" value="PYI11175.1"/>
    <property type="molecule type" value="Genomic_DNA"/>
</dbReference>
<organism evidence="3 4">
    <name type="scientific">Aspergillus sclerotiicarbonarius (strain CBS 121057 / IBT 28362)</name>
    <dbReference type="NCBI Taxonomy" id="1448318"/>
    <lineage>
        <taxon>Eukaryota</taxon>
        <taxon>Fungi</taxon>
        <taxon>Dikarya</taxon>
        <taxon>Ascomycota</taxon>
        <taxon>Pezizomycotina</taxon>
        <taxon>Eurotiomycetes</taxon>
        <taxon>Eurotiomycetidae</taxon>
        <taxon>Eurotiales</taxon>
        <taxon>Aspergillaceae</taxon>
        <taxon>Aspergillus</taxon>
        <taxon>Aspergillus subgen. Circumdati</taxon>
    </lineage>
</organism>
<keyword evidence="4" id="KW-1185">Reference proteome</keyword>
<gene>
    <name evidence="3" type="ORF">BO78DRAFT_393643</name>
</gene>
<feature type="coiled-coil region" evidence="1">
    <location>
        <begin position="139"/>
        <end position="170"/>
    </location>
</feature>
<feature type="compositionally biased region" description="Low complexity" evidence="2">
    <location>
        <begin position="1"/>
        <end position="13"/>
    </location>
</feature>
<dbReference type="VEuPathDB" id="FungiDB:BO78DRAFT_393643"/>
<reference evidence="3 4" key="1">
    <citation type="submission" date="2018-02" db="EMBL/GenBank/DDBJ databases">
        <title>The genomes of Aspergillus section Nigri reveals drivers in fungal speciation.</title>
        <authorList>
            <consortium name="DOE Joint Genome Institute"/>
            <person name="Vesth T.C."/>
            <person name="Nybo J."/>
            <person name="Theobald S."/>
            <person name="Brandl J."/>
            <person name="Frisvad J.C."/>
            <person name="Nielsen K.F."/>
            <person name="Lyhne E.K."/>
            <person name="Kogle M.E."/>
            <person name="Kuo A."/>
            <person name="Riley R."/>
            <person name="Clum A."/>
            <person name="Nolan M."/>
            <person name="Lipzen A."/>
            <person name="Salamov A."/>
            <person name="Henrissat B."/>
            <person name="Wiebenga A."/>
            <person name="De vries R.P."/>
            <person name="Grigoriev I.V."/>
            <person name="Mortensen U.H."/>
            <person name="Andersen M.R."/>
            <person name="Baker S.E."/>
        </authorList>
    </citation>
    <scope>NUCLEOTIDE SEQUENCE [LARGE SCALE GENOMIC DNA]</scope>
    <source>
        <strain evidence="3 4">CBS 121057</strain>
    </source>
</reference>
<dbReference type="OrthoDB" id="185373at2759"/>
<dbReference type="AlphaFoldDB" id="A0A319ET94"/>
<name>A0A319ET94_ASPSB</name>
<feature type="region of interest" description="Disordered" evidence="2">
    <location>
        <begin position="747"/>
        <end position="792"/>
    </location>
</feature>
<keyword evidence="1" id="KW-0175">Coiled coil</keyword>
<proteinExistence type="predicted"/>
<feature type="compositionally biased region" description="Basic and acidic residues" evidence="2">
    <location>
        <begin position="763"/>
        <end position="772"/>
    </location>
</feature>
<feature type="coiled-coil region" evidence="1">
    <location>
        <begin position="701"/>
        <end position="739"/>
    </location>
</feature>